<sequence length="393" mass="44273">MNSQSPEQIAEHIRLIKMFSLSSFVVLIYDVLLTFADEVEYIWNMERRKHSWMVQILWCVNRYLWPLAFIVIIVTQSDPYWSENACQRYVWYPQIIRLLVTIAVGVYFILYLKAVHFGNKIATTVSSLLLIAEVAVKIWASLDIEGVRFPHFGGCFMTSKSPPNRRFVYGYVAELVFDSIMLAATAYRCYHMGIKTSTHIRVIWEESISYLPIIFVVHLANVLIYTYAPFHLKNIMTSYSTLGCSVVVSHMVLNTRKKLNQCAFSSSEAPRGSFETTVTIQFAQNTSKKESMFSSTNDVSFINKEYVSSTACGGETAFSEKESMFSSTFDASFINKGYVSSAACGSEVSFSEKGSMFSSTIDASFINKEYISSAACGSETVFSCESKDSGTLV</sequence>
<keyword evidence="4" id="KW-1185">Reference proteome</keyword>
<evidence type="ECO:0000259" key="2">
    <source>
        <dbReference type="Pfam" id="PF20151"/>
    </source>
</evidence>
<reference evidence="3" key="1">
    <citation type="journal article" date="2021" name="Genome Biol. Evol.">
        <title>The assembled and annotated genome of the fairy-ring fungus Marasmius oreades.</title>
        <authorList>
            <person name="Hiltunen M."/>
            <person name="Ament-Velasquez S.L."/>
            <person name="Johannesson H."/>
        </authorList>
    </citation>
    <scope>NUCLEOTIDE SEQUENCE</scope>
    <source>
        <strain evidence="3">03SP1</strain>
    </source>
</reference>
<dbReference type="GeneID" id="66074066"/>
<feature type="transmembrane region" description="Helical" evidence="1">
    <location>
        <begin position="167"/>
        <end position="187"/>
    </location>
</feature>
<gene>
    <name evidence="3" type="ORF">E1B28_004990</name>
</gene>
<comment type="caution">
    <text evidence="3">The sequence shown here is derived from an EMBL/GenBank/DDBJ whole genome shotgun (WGS) entry which is preliminary data.</text>
</comment>
<evidence type="ECO:0000313" key="4">
    <source>
        <dbReference type="Proteomes" id="UP001049176"/>
    </source>
</evidence>
<dbReference type="KEGG" id="more:E1B28_004990"/>
<feature type="transmembrane region" description="Helical" evidence="1">
    <location>
        <begin position="95"/>
        <end position="114"/>
    </location>
</feature>
<dbReference type="InterPro" id="IPR045340">
    <property type="entry name" value="DUF6533"/>
</dbReference>
<protein>
    <recommendedName>
        <fullName evidence="2">DUF6533 domain-containing protein</fullName>
    </recommendedName>
</protein>
<feature type="transmembrane region" description="Helical" evidence="1">
    <location>
        <begin position="56"/>
        <end position="75"/>
    </location>
</feature>
<dbReference type="EMBL" id="CM032182">
    <property type="protein sequence ID" value="KAG7097662.1"/>
    <property type="molecule type" value="Genomic_DNA"/>
</dbReference>
<dbReference type="Pfam" id="PF20151">
    <property type="entry name" value="DUF6533"/>
    <property type="match status" value="1"/>
</dbReference>
<keyword evidence="1" id="KW-1133">Transmembrane helix</keyword>
<evidence type="ECO:0000313" key="3">
    <source>
        <dbReference type="EMBL" id="KAG7097662.1"/>
    </source>
</evidence>
<feature type="transmembrane region" description="Helical" evidence="1">
    <location>
        <begin position="208"/>
        <end position="228"/>
    </location>
</feature>
<dbReference type="AlphaFoldDB" id="A0A9P8ADJ6"/>
<feature type="transmembrane region" description="Helical" evidence="1">
    <location>
        <begin position="15"/>
        <end position="35"/>
    </location>
</feature>
<evidence type="ECO:0000256" key="1">
    <source>
        <dbReference type="SAM" id="Phobius"/>
    </source>
</evidence>
<accession>A0A9P8ADJ6</accession>
<name>A0A9P8ADJ6_9AGAR</name>
<proteinExistence type="predicted"/>
<organism evidence="3 4">
    <name type="scientific">Marasmius oreades</name>
    <name type="common">fairy-ring Marasmius</name>
    <dbReference type="NCBI Taxonomy" id="181124"/>
    <lineage>
        <taxon>Eukaryota</taxon>
        <taxon>Fungi</taxon>
        <taxon>Dikarya</taxon>
        <taxon>Basidiomycota</taxon>
        <taxon>Agaricomycotina</taxon>
        <taxon>Agaricomycetes</taxon>
        <taxon>Agaricomycetidae</taxon>
        <taxon>Agaricales</taxon>
        <taxon>Marasmiineae</taxon>
        <taxon>Marasmiaceae</taxon>
        <taxon>Marasmius</taxon>
    </lineage>
</organism>
<keyword evidence="1" id="KW-0472">Membrane</keyword>
<keyword evidence="1" id="KW-0812">Transmembrane</keyword>
<dbReference type="OrthoDB" id="3242376at2759"/>
<feature type="domain" description="DUF6533" evidence="2">
    <location>
        <begin position="19"/>
        <end position="65"/>
    </location>
</feature>
<dbReference type="Proteomes" id="UP001049176">
    <property type="component" value="Chromosome 2"/>
</dbReference>
<feature type="transmembrane region" description="Helical" evidence="1">
    <location>
        <begin position="121"/>
        <end position="140"/>
    </location>
</feature>
<dbReference type="RefSeq" id="XP_043014132.1">
    <property type="nucleotide sequence ID" value="XM_043149526.1"/>
</dbReference>